<dbReference type="PROSITE" id="PS51257">
    <property type="entry name" value="PROKAR_LIPOPROTEIN"/>
    <property type="match status" value="1"/>
</dbReference>
<dbReference type="InterPro" id="IPR002884">
    <property type="entry name" value="P_dom"/>
</dbReference>
<keyword evidence="2 6" id="KW-0732">Signal</keyword>
<organism evidence="8 9">
    <name type="scientific">Polyangium fumosum</name>
    <dbReference type="NCBI Taxonomy" id="889272"/>
    <lineage>
        <taxon>Bacteria</taxon>
        <taxon>Pseudomonadati</taxon>
        <taxon>Myxococcota</taxon>
        <taxon>Polyangia</taxon>
        <taxon>Polyangiales</taxon>
        <taxon>Polyangiaceae</taxon>
        <taxon>Polyangium</taxon>
    </lineage>
</organism>
<name>A0A4U1IUS4_9BACT</name>
<evidence type="ECO:0000313" key="8">
    <source>
        <dbReference type="EMBL" id="TKC98127.1"/>
    </source>
</evidence>
<dbReference type="GO" id="GO:0005615">
    <property type="term" value="C:extracellular space"/>
    <property type="evidence" value="ECO:0007669"/>
    <property type="project" value="TreeGrafter"/>
</dbReference>
<proteinExistence type="predicted"/>
<keyword evidence="5" id="KW-1015">Disulfide bond</keyword>
<evidence type="ECO:0000256" key="5">
    <source>
        <dbReference type="ARBA" id="ARBA00023157"/>
    </source>
</evidence>
<evidence type="ECO:0000256" key="6">
    <source>
        <dbReference type="SAM" id="SignalP"/>
    </source>
</evidence>
<dbReference type="PROSITE" id="PS51829">
    <property type="entry name" value="P_HOMO_B"/>
    <property type="match status" value="1"/>
</dbReference>
<dbReference type="PANTHER" id="PTHR46130">
    <property type="entry name" value="LAMGL DOMAIN-CONTAINING PROTEIN"/>
    <property type="match status" value="1"/>
</dbReference>
<dbReference type="GO" id="GO:0006508">
    <property type="term" value="P:proteolysis"/>
    <property type="evidence" value="ECO:0007669"/>
    <property type="project" value="UniProtKB-KW"/>
</dbReference>
<keyword evidence="3" id="KW-0677">Repeat</keyword>
<protein>
    <submittedName>
        <fullName evidence="8">DUF4215 domain-containing protein</fullName>
    </submittedName>
</protein>
<feature type="signal peptide" evidence="6">
    <location>
        <begin position="1"/>
        <end position="39"/>
    </location>
</feature>
<accession>A0A4U1IUS4</accession>
<dbReference type="SUPFAM" id="SSF89260">
    <property type="entry name" value="Collagen-binding domain"/>
    <property type="match status" value="1"/>
</dbReference>
<keyword evidence="9" id="KW-1185">Reference proteome</keyword>
<dbReference type="InterPro" id="IPR043543">
    <property type="entry name" value="PAPPA/PAPPA2"/>
</dbReference>
<dbReference type="Gene3D" id="2.60.120.380">
    <property type="match status" value="1"/>
</dbReference>
<dbReference type="InterPro" id="IPR011936">
    <property type="entry name" value="Myxo_disulph_rpt"/>
</dbReference>
<comment type="caution">
    <text evidence="8">The sequence shown here is derived from an EMBL/GenBank/DDBJ whole genome shotgun (WGS) entry which is preliminary data.</text>
</comment>
<dbReference type="SUPFAM" id="SSF49785">
    <property type="entry name" value="Galactose-binding domain-like"/>
    <property type="match status" value="1"/>
</dbReference>
<dbReference type="PANTHER" id="PTHR46130:SF3">
    <property type="entry name" value="CHROMOSOME UNDETERMINED SCAFFOLD_33, WHOLE GENOME SHOTGUN SEQUENCE"/>
    <property type="match status" value="1"/>
</dbReference>
<keyword evidence="4" id="KW-0378">Hydrolase</keyword>
<evidence type="ECO:0000256" key="1">
    <source>
        <dbReference type="ARBA" id="ARBA00022670"/>
    </source>
</evidence>
<dbReference type="GO" id="GO:0004222">
    <property type="term" value="F:metalloendopeptidase activity"/>
    <property type="evidence" value="ECO:0007669"/>
    <property type="project" value="TreeGrafter"/>
</dbReference>
<sequence>MAPIGRKGMSPMSRWRSLGIKRYAAATFALLAACMSASAGCEIISRPDRSDINQSTGGAGGTGGTGGMGACTTPEDCPGADTACRTRTCTAGVCGEELAPMGTPSDAQTAGDCAREICDGQGKLTLENDDTDVLDDQNDCTEDVCNAGQPGNNPLAAGAACASNEGKLCDGAGTCVECLAPADCPENVCANNMCVPAECGDTVKNGAETDVDCGGGTCAPCADGLVCAAASDCQSSVCDAGVCQAPTCTDTVENGEETDVDCGGATCNACGPGLGCAQDSDCVGDSCSGSICLPTCTDEVTNRNETDVDCGGPNCSPCAAGLICAVNSDCASTVCTAGICQPSNCTDQVQNGTETAVDCGGADCSPCGDGLACNQPTDCQSGICTGNLCQVPTCTDTVKNGAETDVDCGGGTCTTCDLGKACLANGDCTSNICAGNVCVLSLCGDGILTGAETCDDGNAVADDGCDAACALEVGWLCAGTPNTCTPICGDGLLKGAETCDDGNTNPGDGCNATCKAELGYVCTGQPSACKTVCGDGIPAGAEACDDGNMNDDDACLPGCIVATCGDGYVNVATETCDDGNHTPGDGCNATCQSEPFYVCFGTPSTCVLVETEPNAACASASGPLKPPFAITGKISPAGDQDYYAFTVPAVADVRIETFVPSVGTCTTGNDTVIELRAANCTTIIMTDDDDGLNSCSLIDPTTTTDTAARKLAPGTYYVRVEEYQNNAAISAYQLQVTFTALCGNGVITGSETCDDGNTNSGDGCSSSCVIEQGYKCTGTPSVCTLSCGNGVVDGVDACDDGNTVGGDGCSPTCAVESGYKCTGSPSVCVAFETLCNDGIDNNSNGFIDAADPNCTLPAYFPACAAGQRLHVYRSIDTPLSIPDNNTTGVTSIINVGATGTIARAAILVNMDHDFMADVDLSLISPGNTTFDVTSDNGSSNDDLINTVFDSTCPNLITNTSFTAPYTGCFAPEASFASLVGTSMQGNWKLNAVDDAGAITGPLQNWALILCTNP</sequence>
<dbReference type="Pfam" id="PF01483">
    <property type="entry name" value="P_proprotein"/>
    <property type="match status" value="1"/>
</dbReference>
<evidence type="ECO:0000313" key="9">
    <source>
        <dbReference type="Proteomes" id="UP000309215"/>
    </source>
</evidence>
<dbReference type="Pfam" id="PF13948">
    <property type="entry name" value="DUF4215"/>
    <property type="match status" value="6"/>
</dbReference>
<evidence type="ECO:0000256" key="2">
    <source>
        <dbReference type="ARBA" id="ARBA00022729"/>
    </source>
</evidence>
<dbReference type="OrthoDB" id="5494029at2"/>
<dbReference type="InterPro" id="IPR008979">
    <property type="entry name" value="Galactose-bd-like_sf"/>
</dbReference>
<dbReference type="GO" id="GO:0007166">
    <property type="term" value="P:cell surface receptor signaling pathway"/>
    <property type="evidence" value="ECO:0007669"/>
    <property type="project" value="TreeGrafter"/>
</dbReference>
<evidence type="ECO:0000259" key="7">
    <source>
        <dbReference type="PROSITE" id="PS51829"/>
    </source>
</evidence>
<keyword evidence="1" id="KW-0645">Protease</keyword>
<gene>
    <name evidence="8" type="ORF">E8A74_42620</name>
</gene>
<dbReference type="AlphaFoldDB" id="A0A4U1IUS4"/>
<evidence type="ECO:0000256" key="3">
    <source>
        <dbReference type="ARBA" id="ARBA00022737"/>
    </source>
</evidence>
<reference evidence="8 9" key="1">
    <citation type="submission" date="2019-04" db="EMBL/GenBank/DDBJ databases">
        <authorList>
            <person name="Li Y."/>
            <person name="Wang J."/>
        </authorList>
    </citation>
    <scope>NUCLEOTIDE SEQUENCE [LARGE SCALE GENOMIC DNA]</scope>
    <source>
        <strain evidence="8 9">DSM 14668</strain>
    </source>
</reference>
<dbReference type="GO" id="GO:0004252">
    <property type="term" value="F:serine-type endopeptidase activity"/>
    <property type="evidence" value="ECO:0007669"/>
    <property type="project" value="InterPro"/>
</dbReference>
<feature type="domain" description="P/Homo B" evidence="7">
    <location>
        <begin position="864"/>
        <end position="1013"/>
    </location>
</feature>
<dbReference type="NCBIfam" id="TIGR02232">
    <property type="entry name" value="myxo_disulf_rpt"/>
    <property type="match status" value="6"/>
</dbReference>
<dbReference type="EMBL" id="SSMQ01000074">
    <property type="protein sequence ID" value="TKC98127.1"/>
    <property type="molecule type" value="Genomic_DNA"/>
</dbReference>
<feature type="chain" id="PRO_5020289144" evidence="6">
    <location>
        <begin position="40"/>
        <end position="1013"/>
    </location>
</feature>
<dbReference type="Gene3D" id="2.60.120.260">
    <property type="entry name" value="Galactose-binding domain-like"/>
    <property type="match status" value="1"/>
</dbReference>
<dbReference type="NCBIfam" id="NF038127">
    <property type="entry name" value="FDP_fam"/>
    <property type="match status" value="1"/>
</dbReference>
<dbReference type="Proteomes" id="UP000309215">
    <property type="component" value="Unassembled WGS sequence"/>
</dbReference>
<evidence type="ECO:0000256" key="4">
    <source>
        <dbReference type="ARBA" id="ARBA00022801"/>
    </source>
</evidence>